<dbReference type="AlphaFoldDB" id="A0A2G2V8D3"/>
<keyword evidence="5" id="KW-0812">Transmembrane</keyword>
<keyword evidence="10" id="KW-0325">Glycoprotein</keyword>
<dbReference type="EMBL" id="MLFT02000130">
    <property type="protein sequence ID" value="PHT29250.1"/>
    <property type="molecule type" value="Genomic_DNA"/>
</dbReference>
<evidence type="ECO:0000313" key="11">
    <source>
        <dbReference type="EMBL" id="PHT29250.1"/>
    </source>
</evidence>
<evidence type="ECO:0000256" key="7">
    <source>
        <dbReference type="ARBA" id="ARBA00022989"/>
    </source>
</evidence>
<evidence type="ECO:0000256" key="4">
    <source>
        <dbReference type="ARBA" id="ARBA00022614"/>
    </source>
</evidence>
<evidence type="ECO:0000256" key="9">
    <source>
        <dbReference type="ARBA" id="ARBA00023170"/>
    </source>
</evidence>
<evidence type="ECO:0000256" key="6">
    <source>
        <dbReference type="ARBA" id="ARBA00022737"/>
    </source>
</evidence>
<dbReference type="InterPro" id="IPR001611">
    <property type="entry name" value="Leu-rich_rpt"/>
</dbReference>
<keyword evidence="12" id="KW-1185">Reference proteome</keyword>
<comment type="similarity">
    <text evidence="2">Belongs to the RLP family.</text>
</comment>
<dbReference type="PRINTS" id="PR00019">
    <property type="entry name" value="LEURICHRPT"/>
</dbReference>
<keyword evidence="7" id="KW-1133">Transmembrane helix</keyword>
<evidence type="ECO:0000256" key="3">
    <source>
        <dbReference type="ARBA" id="ARBA00022475"/>
    </source>
</evidence>
<gene>
    <name evidence="11" type="ORF">CQW23_31122</name>
</gene>
<dbReference type="Proteomes" id="UP000224567">
    <property type="component" value="Unassembled WGS sequence"/>
</dbReference>
<dbReference type="Pfam" id="PF13855">
    <property type="entry name" value="LRR_8"/>
    <property type="match status" value="2"/>
</dbReference>
<accession>A0A2G2V8D3</accession>
<evidence type="ECO:0000256" key="1">
    <source>
        <dbReference type="ARBA" id="ARBA00004251"/>
    </source>
</evidence>
<organism evidence="11 12">
    <name type="scientific">Capsicum baccatum</name>
    <name type="common">Peruvian pepper</name>
    <dbReference type="NCBI Taxonomy" id="33114"/>
    <lineage>
        <taxon>Eukaryota</taxon>
        <taxon>Viridiplantae</taxon>
        <taxon>Streptophyta</taxon>
        <taxon>Embryophyta</taxon>
        <taxon>Tracheophyta</taxon>
        <taxon>Spermatophyta</taxon>
        <taxon>Magnoliopsida</taxon>
        <taxon>eudicotyledons</taxon>
        <taxon>Gunneridae</taxon>
        <taxon>Pentapetalae</taxon>
        <taxon>asterids</taxon>
        <taxon>lamiids</taxon>
        <taxon>Solanales</taxon>
        <taxon>Solanaceae</taxon>
        <taxon>Solanoideae</taxon>
        <taxon>Capsiceae</taxon>
        <taxon>Capsicum</taxon>
    </lineage>
</organism>
<evidence type="ECO:0000256" key="2">
    <source>
        <dbReference type="ARBA" id="ARBA00009592"/>
    </source>
</evidence>
<reference evidence="11 12" key="1">
    <citation type="journal article" date="2017" name="Genome Biol.">
        <title>New reference genome sequences of hot pepper reveal the massive evolution of plant disease-resistance genes by retroduplication.</title>
        <authorList>
            <person name="Kim S."/>
            <person name="Park J."/>
            <person name="Yeom S.I."/>
            <person name="Kim Y.M."/>
            <person name="Seo E."/>
            <person name="Kim K.T."/>
            <person name="Kim M.S."/>
            <person name="Lee J.M."/>
            <person name="Cheong K."/>
            <person name="Shin H.S."/>
            <person name="Kim S.B."/>
            <person name="Han K."/>
            <person name="Lee J."/>
            <person name="Park M."/>
            <person name="Lee H.A."/>
            <person name="Lee H.Y."/>
            <person name="Lee Y."/>
            <person name="Oh S."/>
            <person name="Lee J.H."/>
            <person name="Choi E."/>
            <person name="Choi E."/>
            <person name="Lee S.E."/>
            <person name="Jeon J."/>
            <person name="Kim H."/>
            <person name="Choi G."/>
            <person name="Song H."/>
            <person name="Lee J."/>
            <person name="Lee S.C."/>
            <person name="Kwon J.K."/>
            <person name="Lee H.Y."/>
            <person name="Koo N."/>
            <person name="Hong Y."/>
            <person name="Kim R.W."/>
            <person name="Kang W.H."/>
            <person name="Huh J.H."/>
            <person name="Kang B.C."/>
            <person name="Yang T.J."/>
            <person name="Lee Y.H."/>
            <person name="Bennetzen J.L."/>
            <person name="Choi D."/>
        </authorList>
    </citation>
    <scope>NUCLEOTIDE SEQUENCE [LARGE SCALE GENOMIC DNA]</scope>
    <source>
        <strain evidence="12">cv. PBC81</strain>
    </source>
</reference>
<sequence length="184" mass="20642">MKKVNQTLEESSNTGVGYYKDFVTLVTKGLEHEVVSILSLYTAINFSSYRFEGHIPGIMGDLIALRVLNLSHNELQGHIPPSLGNLPLVEPLDLSSNHLVSWKINTALRVLNLSHNELQDHIPPSLENLPSVESLDLSSNHLEGKIPEQLTSLTFLEFFNLTDRNKQYQKMKENKNTQILGGNP</sequence>
<name>A0A2G2V8D3_CAPBA</name>
<dbReference type="Gene3D" id="3.80.10.10">
    <property type="entry name" value="Ribonuclease Inhibitor"/>
    <property type="match status" value="2"/>
</dbReference>
<dbReference type="GO" id="GO:0051707">
    <property type="term" value="P:response to other organism"/>
    <property type="evidence" value="ECO:0007669"/>
    <property type="project" value="UniProtKB-ARBA"/>
</dbReference>
<dbReference type="PANTHER" id="PTHR27004:SF428">
    <property type="entry name" value="OS01G0160600 PROTEIN"/>
    <property type="match status" value="1"/>
</dbReference>
<dbReference type="InterPro" id="IPR032675">
    <property type="entry name" value="LRR_dom_sf"/>
</dbReference>
<reference evidence="12" key="2">
    <citation type="journal article" date="2017" name="J. Anim. Genet.">
        <title>Multiple reference genome sequences of hot pepper reveal the massive evolution of plant disease resistance genes by retroduplication.</title>
        <authorList>
            <person name="Kim S."/>
            <person name="Park J."/>
            <person name="Yeom S.-I."/>
            <person name="Kim Y.-M."/>
            <person name="Seo E."/>
            <person name="Kim K.-T."/>
            <person name="Kim M.-S."/>
            <person name="Lee J.M."/>
            <person name="Cheong K."/>
            <person name="Shin H.-S."/>
            <person name="Kim S.-B."/>
            <person name="Han K."/>
            <person name="Lee J."/>
            <person name="Park M."/>
            <person name="Lee H.-A."/>
            <person name="Lee H.-Y."/>
            <person name="Lee Y."/>
            <person name="Oh S."/>
            <person name="Lee J.H."/>
            <person name="Choi E."/>
            <person name="Choi E."/>
            <person name="Lee S.E."/>
            <person name="Jeon J."/>
            <person name="Kim H."/>
            <person name="Choi G."/>
            <person name="Song H."/>
            <person name="Lee J."/>
            <person name="Lee S.-C."/>
            <person name="Kwon J.-K."/>
            <person name="Lee H.-Y."/>
            <person name="Koo N."/>
            <person name="Hong Y."/>
            <person name="Kim R.W."/>
            <person name="Kang W.-H."/>
            <person name="Huh J.H."/>
            <person name="Kang B.-C."/>
            <person name="Yang T.-J."/>
            <person name="Lee Y.-H."/>
            <person name="Bennetzen J.L."/>
            <person name="Choi D."/>
        </authorList>
    </citation>
    <scope>NUCLEOTIDE SEQUENCE [LARGE SCALE GENOMIC DNA]</scope>
    <source>
        <strain evidence="12">cv. PBC81</strain>
    </source>
</reference>
<dbReference type="PANTHER" id="PTHR27004">
    <property type="entry name" value="RECEPTOR-LIKE PROTEIN 12 ISOFORM X1"/>
    <property type="match status" value="1"/>
</dbReference>
<dbReference type="STRING" id="33114.A0A2G2V8D3"/>
<comment type="subcellular location">
    <subcellularLocation>
        <location evidence="1">Cell membrane</location>
        <topology evidence="1">Single-pass type I membrane protein</topology>
    </subcellularLocation>
</comment>
<dbReference type="InterPro" id="IPR003591">
    <property type="entry name" value="Leu-rich_rpt_typical-subtyp"/>
</dbReference>
<evidence type="ECO:0000256" key="5">
    <source>
        <dbReference type="ARBA" id="ARBA00022692"/>
    </source>
</evidence>
<keyword evidence="8" id="KW-0472">Membrane</keyword>
<dbReference type="GO" id="GO:0005886">
    <property type="term" value="C:plasma membrane"/>
    <property type="evidence" value="ECO:0007669"/>
    <property type="project" value="UniProtKB-SubCell"/>
</dbReference>
<comment type="caution">
    <text evidence="11">The sequence shown here is derived from an EMBL/GenBank/DDBJ whole genome shotgun (WGS) entry which is preliminary data.</text>
</comment>
<dbReference type="SMART" id="SM00369">
    <property type="entry name" value="LRR_TYP"/>
    <property type="match status" value="3"/>
</dbReference>
<protein>
    <submittedName>
        <fullName evidence="11">Uncharacterized protein</fullName>
    </submittedName>
</protein>
<keyword evidence="3" id="KW-1003">Cell membrane</keyword>
<keyword evidence="9" id="KW-0675">Receptor</keyword>
<dbReference type="GO" id="GO:0006952">
    <property type="term" value="P:defense response"/>
    <property type="evidence" value="ECO:0007669"/>
    <property type="project" value="UniProtKB-ARBA"/>
</dbReference>
<proteinExistence type="inferred from homology"/>
<dbReference type="PROSITE" id="PS51450">
    <property type="entry name" value="LRR"/>
    <property type="match status" value="1"/>
</dbReference>
<keyword evidence="4" id="KW-0433">Leucine-rich repeat</keyword>
<dbReference type="SUPFAM" id="SSF52058">
    <property type="entry name" value="L domain-like"/>
    <property type="match status" value="1"/>
</dbReference>
<evidence type="ECO:0000256" key="10">
    <source>
        <dbReference type="ARBA" id="ARBA00023180"/>
    </source>
</evidence>
<evidence type="ECO:0000256" key="8">
    <source>
        <dbReference type="ARBA" id="ARBA00023136"/>
    </source>
</evidence>
<evidence type="ECO:0000313" key="12">
    <source>
        <dbReference type="Proteomes" id="UP000224567"/>
    </source>
</evidence>
<dbReference type="OrthoDB" id="1292894at2759"/>
<keyword evidence="6" id="KW-0677">Repeat</keyword>